<feature type="non-terminal residue" evidence="4">
    <location>
        <position position="1"/>
    </location>
</feature>
<evidence type="ECO:0000256" key="2">
    <source>
        <dbReference type="ARBA" id="ARBA00022741"/>
    </source>
</evidence>
<dbReference type="VEuPathDB" id="TriTrypDB:BSAL_41830"/>
<reference evidence="5" key="1">
    <citation type="submission" date="2015-09" db="EMBL/GenBank/DDBJ databases">
        <authorList>
            <consortium name="Pathogen Informatics"/>
        </authorList>
    </citation>
    <scope>NUCLEOTIDE SEQUENCE [LARGE SCALE GENOMIC DNA]</scope>
    <source>
        <strain evidence="5">Lake Konstanz</strain>
    </source>
</reference>
<keyword evidence="2" id="KW-0547">Nucleotide-binding</keyword>
<evidence type="ECO:0008006" key="6">
    <source>
        <dbReference type="Google" id="ProtNLM"/>
    </source>
</evidence>
<evidence type="ECO:0000256" key="3">
    <source>
        <dbReference type="ARBA" id="ARBA00022840"/>
    </source>
</evidence>
<gene>
    <name evidence="4" type="ORF">BSAL_41830</name>
</gene>
<name>A0A0S4KLE3_BODSA</name>
<protein>
    <recommendedName>
        <fullName evidence="6">Tubulin tyrosine ligase</fullName>
    </recommendedName>
</protein>
<dbReference type="Proteomes" id="UP000051952">
    <property type="component" value="Unassembled WGS sequence"/>
</dbReference>
<dbReference type="EMBL" id="CYKH01002138">
    <property type="protein sequence ID" value="CUI15407.1"/>
    <property type="molecule type" value="Genomic_DNA"/>
</dbReference>
<keyword evidence="5" id="KW-1185">Reference proteome</keyword>
<dbReference type="GO" id="GO:0036064">
    <property type="term" value="C:ciliary basal body"/>
    <property type="evidence" value="ECO:0007669"/>
    <property type="project" value="TreeGrafter"/>
</dbReference>
<dbReference type="Gene3D" id="3.30.470.20">
    <property type="entry name" value="ATP-grasp fold, B domain"/>
    <property type="match status" value="1"/>
</dbReference>
<dbReference type="OrthoDB" id="202825at2759"/>
<keyword evidence="3" id="KW-0067">ATP-binding</keyword>
<dbReference type="GO" id="GO:0000226">
    <property type="term" value="P:microtubule cytoskeleton organization"/>
    <property type="evidence" value="ECO:0007669"/>
    <property type="project" value="TreeGrafter"/>
</dbReference>
<evidence type="ECO:0000313" key="5">
    <source>
        <dbReference type="Proteomes" id="UP000051952"/>
    </source>
</evidence>
<dbReference type="GO" id="GO:0070740">
    <property type="term" value="F:tubulin-glutamic acid ligase activity"/>
    <property type="evidence" value="ECO:0007669"/>
    <property type="project" value="TreeGrafter"/>
</dbReference>
<organism evidence="4 5">
    <name type="scientific">Bodo saltans</name>
    <name type="common">Flagellated protozoan</name>
    <dbReference type="NCBI Taxonomy" id="75058"/>
    <lineage>
        <taxon>Eukaryota</taxon>
        <taxon>Discoba</taxon>
        <taxon>Euglenozoa</taxon>
        <taxon>Kinetoplastea</taxon>
        <taxon>Metakinetoplastina</taxon>
        <taxon>Eubodonida</taxon>
        <taxon>Bodonidae</taxon>
        <taxon>Bodo</taxon>
    </lineage>
</organism>
<dbReference type="GO" id="GO:0005524">
    <property type="term" value="F:ATP binding"/>
    <property type="evidence" value="ECO:0007669"/>
    <property type="project" value="UniProtKB-KW"/>
</dbReference>
<sequence length="146" mass="16286">TLVCVEDNIPAAPCTFELFGFDVLIDEDYTPWILEVNASPSLEVDCSEDLEVKPQLIEDIVRLIDIAPVDRHALLAALNRRLGVHDAVDGVKKPLREKVSWADEFQSIFCGWTSRPTGDDPLETGNFERLAPSPAYSQLHKAKRAL</sequence>
<dbReference type="SUPFAM" id="SSF56059">
    <property type="entry name" value="Glutathione synthetase ATP-binding domain-like"/>
    <property type="match status" value="1"/>
</dbReference>
<dbReference type="Pfam" id="PF03133">
    <property type="entry name" value="TTL"/>
    <property type="match status" value="1"/>
</dbReference>
<keyword evidence="1" id="KW-0436">Ligase</keyword>
<dbReference type="GO" id="GO:0015631">
    <property type="term" value="F:tubulin binding"/>
    <property type="evidence" value="ECO:0007669"/>
    <property type="project" value="TreeGrafter"/>
</dbReference>
<dbReference type="InterPro" id="IPR004344">
    <property type="entry name" value="TTL/TTLL_fam"/>
</dbReference>
<evidence type="ECO:0000313" key="4">
    <source>
        <dbReference type="EMBL" id="CUI15407.1"/>
    </source>
</evidence>
<proteinExistence type="predicted"/>
<evidence type="ECO:0000256" key="1">
    <source>
        <dbReference type="ARBA" id="ARBA00022598"/>
    </source>
</evidence>
<dbReference type="AlphaFoldDB" id="A0A0S4KLE3"/>
<accession>A0A0S4KLE3</accession>
<dbReference type="PROSITE" id="PS51221">
    <property type="entry name" value="TTL"/>
    <property type="match status" value="1"/>
</dbReference>
<dbReference type="PANTHER" id="PTHR12241">
    <property type="entry name" value="TUBULIN POLYGLUTAMYLASE"/>
    <property type="match status" value="1"/>
</dbReference>